<reference evidence="2 3" key="1">
    <citation type="journal article" date="2024" name="Nat. Commun.">
        <title>Phylogenomics reveals the evolutionary origins of lichenization in chlorophyte algae.</title>
        <authorList>
            <person name="Puginier C."/>
            <person name="Libourel C."/>
            <person name="Otte J."/>
            <person name="Skaloud P."/>
            <person name="Haon M."/>
            <person name="Grisel S."/>
            <person name="Petersen M."/>
            <person name="Berrin J.G."/>
            <person name="Delaux P.M."/>
            <person name="Dal Grande F."/>
            <person name="Keller J."/>
        </authorList>
    </citation>
    <scope>NUCLEOTIDE SEQUENCE [LARGE SCALE GENOMIC DNA]</scope>
    <source>
        <strain evidence="2 3">SAG 2043</strain>
    </source>
</reference>
<feature type="region of interest" description="Disordered" evidence="1">
    <location>
        <begin position="1"/>
        <end position="97"/>
    </location>
</feature>
<evidence type="ECO:0000313" key="2">
    <source>
        <dbReference type="EMBL" id="KAK9811219.1"/>
    </source>
</evidence>
<organism evidence="2 3">
    <name type="scientific">[Myrmecia] bisecta</name>
    <dbReference type="NCBI Taxonomy" id="41462"/>
    <lineage>
        <taxon>Eukaryota</taxon>
        <taxon>Viridiplantae</taxon>
        <taxon>Chlorophyta</taxon>
        <taxon>core chlorophytes</taxon>
        <taxon>Trebouxiophyceae</taxon>
        <taxon>Trebouxiales</taxon>
        <taxon>Trebouxiaceae</taxon>
        <taxon>Myrmecia</taxon>
    </lineage>
</organism>
<evidence type="ECO:0000256" key="1">
    <source>
        <dbReference type="SAM" id="MobiDB-lite"/>
    </source>
</evidence>
<accession>A0AAW1PSU1</accession>
<keyword evidence="3" id="KW-1185">Reference proteome</keyword>
<comment type="caution">
    <text evidence="2">The sequence shown here is derived from an EMBL/GenBank/DDBJ whole genome shotgun (WGS) entry which is preliminary data.</text>
</comment>
<feature type="compositionally biased region" description="Basic and acidic residues" evidence="1">
    <location>
        <begin position="62"/>
        <end position="76"/>
    </location>
</feature>
<protein>
    <submittedName>
        <fullName evidence="2">Uncharacterized protein</fullName>
    </submittedName>
</protein>
<dbReference type="AlphaFoldDB" id="A0AAW1PSU1"/>
<dbReference type="Proteomes" id="UP001489004">
    <property type="component" value="Unassembled WGS sequence"/>
</dbReference>
<dbReference type="EMBL" id="JALJOR010000009">
    <property type="protein sequence ID" value="KAK9811219.1"/>
    <property type="molecule type" value="Genomic_DNA"/>
</dbReference>
<sequence length="97" mass="10479">MVGSLIRPVRQLSNLPQLSRPLSSGTNSLWSRTSRPDEVPVRGPEEGDKDKTADKNMAPPNQDDRDNKEPAPDHPSRAVGGGIPKSSQPKQGSKAKK</sequence>
<gene>
    <name evidence="2" type="ORF">WJX72_000159</name>
</gene>
<feature type="compositionally biased region" description="Basic and acidic residues" evidence="1">
    <location>
        <begin position="34"/>
        <end position="54"/>
    </location>
</feature>
<name>A0AAW1PSU1_9CHLO</name>
<feature type="compositionally biased region" description="Polar residues" evidence="1">
    <location>
        <begin position="11"/>
        <end position="33"/>
    </location>
</feature>
<proteinExistence type="predicted"/>
<evidence type="ECO:0000313" key="3">
    <source>
        <dbReference type="Proteomes" id="UP001489004"/>
    </source>
</evidence>